<keyword evidence="5" id="KW-1185">Reference proteome</keyword>
<dbReference type="EMBL" id="JAPAAF010000046">
    <property type="protein sequence ID" value="MCW0484680.1"/>
    <property type="molecule type" value="Genomic_DNA"/>
</dbReference>
<comment type="caution">
    <text evidence="4">The sequence shown here is derived from an EMBL/GenBank/DDBJ whole genome shotgun (WGS) entry which is preliminary data.</text>
</comment>
<dbReference type="GO" id="GO:0016787">
    <property type="term" value="F:hydrolase activity"/>
    <property type="evidence" value="ECO:0007669"/>
    <property type="project" value="UniProtKB-KW"/>
</dbReference>
<dbReference type="Proteomes" id="UP001163821">
    <property type="component" value="Unassembled WGS sequence"/>
</dbReference>
<evidence type="ECO:0000313" key="5">
    <source>
        <dbReference type="Proteomes" id="UP001163821"/>
    </source>
</evidence>
<dbReference type="Pfam" id="PF20434">
    <property type="entry name" value="BD-FAE"/>
    <property type="match status" value="1"/>
</dbReference>
<dbReference type="RefSeq" id="WP_282593271.1">
    <property type="nucleotide sequence ID" value="NZ_JAPAAF010000046.1"/>
</dbReference>
<dbReference type="InterPro" id="IPR029058">
    <property type="entry name" value="AB_hydrolase_fold"/>
</dbReference>
<keyword evidence="1 4" id="KW-0378">Hydrolase</keyword>
<reference evidence="4" key="1">
    <citation type="submission" date="2022-10" db="EMBL/GenBank/DDBJ databases">
        <title>Gaoshiqiia sediminis gen. nov., sp. nov., isolated from coastal sediment.</title>
        <authorList>
            <person name="Yu W.X."/>
            <person name="Mu D.S."/>
            <person name="Du J.Z."/>
            <person name="Liang Y.Q."/>
        </authorList>
    </citation>
    <scope>NUCLEOTIDE SEQUENCE</scope>
    <source>
        <strain evidence="4">A06</strain>
    </source>
</reference>
<gene>
    <name evidence="4" type="ORF">N2K84_18240</name>
</gene>
<keyword evidence="2" id="KW-0732">Signal</keyword>
<dbReference type="SUPFAM" id="SSF53474">
    <property type="entry name" value="alpha/beta-Hydrolases"/>
    <property type="match status" value="1"/>
</dbReference>
<evidence type="ECO:0000259" key="3">
    <source>
        <dbReference type="Pfam" id="PF20434"/>
    </source>
</evidence>
<organism evidence="4 5">
    <name type="scientific">Gaoshiqia sediminis</name>
    <dbReference type="NCBI Taxonomy" id="2986998"/>
    <lineage>
        <taxon>Bacteria</taxon>
        <taxon>Pseudomonadati</taxon>
        <taxon>Bacteroidota</taxon>
        <taxon>Bacteroidia</taxon>
        <taxon>Marinilabiliales</taxon>
        <taxon>Prolixibacteraceae</taxon>
        <taxon>Gaoshiqia</taxon>
    </lineage>
</organism>
<dbReference type="InterPro" id="IPR049492">
    <property type="entry name" value="BD-FAE-like_dom"/>
</dbReference>
<dbReference type="InterPro" id="IPR050300">
    <property type="entry name" value="GDXG_lipolytic_enzyme"/>
</dbReference>
<evidence type="ECO:0000256" key="2">
    <source>
        <dbReference type="SAM" id="SignalP"/>
    </source>
</evidence>
<name>A0AA41Y9Y3_9BACT</name>
<proteinExistence type="predicted"/>
<dbReference type="PANTHER" id="PTHR48081">
    <property type="entry name" value="AB HYDROLASE SUPERFAMILY PROTEIN C4A8.06C"/>
    <property type="match status" value="1"/>
</dbReference>
<evidence type="ECO:0000313" key="4">
    <source>
        <dbReference type="EMBL" id="MCW0484680.1"/>
    </source>
</evidence>
<dbReference type="Gene3D" id="3.40.50.1820">
    <property type="entry name" value="alpha/beta hydrolase"/>
    <property type="match status" value="1"/>
</dbReference>
<dbReference type="PANTHER" id="PTHR48081:SF6">
    <property type="entry name" value="PEPTIDASE S9 PROLYL OLIGOPEPTIDASE CATALYTIC DOMAIN-CONTAINING PROTEIN"/>
    <property type="match status" value="1"/>
</dbReference>
<feature type="domain" description="BD-FAE-like" evidence="3">
    <location>
        <begin position="62"/>
        <end position="254"/>
    </location>
</feature>
<feature type="chain" id="PRO_5041290028" evidence="2">
    <location>
        <begin position="20"/>
        <end position="303"/>
    </location>
</feature>
<protein>
    <submittedName>
        <fullName evidence="4">Alpha/beta hydrolase</fullName>
    </submittedName>
</protein>
<feature type="signal peptide" evidence="2">
    <location>
        <begin position="1"/>
        <end position="19"/>
    </location>
</feature>
<sequence length="303" mass="33816">MKKINLLFVLTLLLFQGMAQDYRLQLWPEGAPNQNTSPGEERFYVDNGTGRYDNISEAELFVYLPEMEKNTGAAVVICPGGGYRVEAIEHEGFQIAEFLKENGIAGIVLKYRLPYGNPEIPLTDALQAIRFVRSKSDEWGIDPQKVGIAGSSAGGHLASTAGTHYDLGDLQSNDPLARLSSRPDFMLLLYPVISFDEKIGHMGSRINLIGETNDWKLASKYSNELHVNEQTPPTFFVLADDDRGVVPENSIRFYLAMKQFGVPAELHIFSHGGHGFGMKKINKPAEQWPGLFVQWMKAMTFTE</sequence>
<evidence type="ECO:0000256" key="1">
    <source>
        <dbReference type="ARBA" id="ARBA00022801"/>
    </source>
</evidence>
<accession>A0AA41Y9Y3</accession>
<dbReference type="AlphaFoldDB" id="A0AA41Y9Y3"/>